<dbReference type="EMBL" id="JACEFF010000759">
    <property type="protein sequence ID" value="KAH9631430.1"/>
    <property type="molecule type" value="Genomic_DNA"/>
</dbReference>
<dbReference type="InterPro" id="IPR007588">
    <property type="entry name" value="Znf_FLYWCH"/>
</dbReference>
<accession>A0A922SBJ1</accession>
<dbReference type="AlphaFoldDB" id="A0A922SBJ1"/>
<gene>
    <name evidence="5" type="ORF">HF086_014275</name>
</gene>
<keyword evidence="2" id="KW-0863">Zinc-finger</keyword>
<evidence type="ECO:0000256" key="2">
    <source>
        <dbReference type="ARBA" id="ARBA00022771"/>
    </source>
</evidence>
<evidence type="ECO:0000313" key="6">
    <source>
        <dbReference type="Proteomes" id="UP000814243"/>
    </source>
</evidence>
<dbReference type="Gene3D" id="2.20.25.240">
    <property type="match status" value="1"/>
</dbReference>
<name>A0A922SBJ1_SPOEX</name>
<feature type="domain" description="FLYWCH-type" evidence="4">
    <location>
        <begin position="14"/>
        <end position="69"/>
    </location>
</feature>
<evidence type="ECO:0000256" key="1">
    <source>
        <dbReference type="ARBA" id="ARBA00022723"/>
    </source>
</evidence>
<keyword evidence="1" id="KW-0479">Metal-binding</keyword>
<evidence type="ECO:0000259" key="4">
    <source>
        <dbReference type="Pfam" id="PF04500"/>
    </source>
</evidence>
<reference evidence="5" key="1">
    <citation type="journal article" date="2021" name="G3 (Bethesda)">
        <title>Genome and transcriptome analysis of the beet armyworm Spodoptera exigua reveals targets for pest control. .</title>
        <authorList>
            <person name="Simon S."/>
            <person name="Breeschoten T."/>
            <person name="Jansen H.J."/>
            <person name="Dirks R.P."/>
            <person name="Schranz M.E."/>
            <person name="Ros V.I.D."/>
        </authorList>
    </citation>
    <scope>NUCLEOTIDE SEQUENCE</scope>
    <source>
        <strain evidence="5">TB_SE_WUR_2020</strain>
    </source>
</reference>
<keyword evidence="3" id="KW-0862">Zinc</keyword>
<dbReference type="Proteomes" id="UP000814243">
    <property type="component" value="Unassembled WGS sequence"/>
</dbReference>
<comment type="caution">
    <text evidence="5">The sequence shown here is derived from an EMBL/GenBank/DDBJ whole genome shotgun (WGS) entry which is preliminary data.</text>
</comment>
<evidence type="ECO:0000256" key="3">
    <source>
        <dbReference type="ARBA" id="ARBA00022833"/>
    </source>
</evidence>
<evidence type="ECO:0000313" key="5">
    <source>
        <dbReference type="EMBL" id="KAH9631430.1"/>
    </source>
</evidence>
<dbReference type="Pfam" id="PF04500">
    <property type="entry name" value="FLYWCH"/>
    <property type="match status" value="1"/>
</dbReference>
<protein>
    <recommendedName>
        <fullName evidence="4">FLYWCH-type domain-containing protein</fullName>
    </recommendedName>
</protein>
<dbReference type="GO" id="GO:0008270">
    <property type="term" value="F:zinc ion binding"/>
    <property type="evidence" value="ECO:0007669"/>
    <property type="project" value="UniProtKB-KW"/>
</dbReference>
<sequence>MTRCLKLERATWTEENGRSYLYYEGYRYRINNRSGYKVWWICTQRAAKNCSGSLVSFNGKVFKKSGHTH</sequence>
<organism evidence="5 6">
    <name type="scientific">Spodoptera exigua</name>
    <name type="common">Beet armyworm</name>
    <name type="synonym">Noctua fulgens</name>
    <dbReference type="NCBI Taxonomy" id="7107"/>
    <lineage>
        <taxon>Eukaryota</taxon>
        <taxon>Metazoa</taxon>
        <taxon>Ecdysozoa</taxon>
        <taxon>Arthropoda</taxon>
        <taxon>Hexapoda</taxon>
        <taxon>Insecta</taxon>
        <taxon>Pterygota</taxon>
        <taxon>Neoptera</taxon>
        <taxon>Endopterygota</taxon>
        <taxon>Lepidoptera</taxon>
        <taxon>Glossata</taxon>
        <taxon>Ditrysia</taxon>
        <taxon>Noctuoidea</taxon>
        <taxon>Noctuidae</taxon>
        <taxon>Amphipyrinae</taxon>
        <taxon>Spodoptera</taxon>
    </lineage>
</organism>
<proteinExistence type="predicted"/>